<dbReference type="InterPro" id="IPR004090">
    <property type="entry name" value="Chemotax_Me-accpt_rcpt"/>
</dbReference>
<name>A0A3G9GFW2_9NEIS</name>
<dbReference type="PROSITE" id="PS50111">
    <property type="entry name" value="CHEMOTAXIS_TRANSDUC_2"/>
    <property type="match status" value="1"/>
</dbReference>
<evidence type="ECO:0000256" key="3">
    <source>
        <dbReference type="PROSITE-ProRule" id="PRU00284"/>
    </source>
</evidence>
<evidence type="ECO:0000256" key="1">
    <source>
        <dbReference type="ARBA" id="ARBA00023224"/>
    </source>
</evidence>
<evidence type="ECO:0000256" key="2">
    <source>
        <dbReference type="ARBA" id="ARBA00029447"/>
    </source>
</evidence>
<dbReference type="GO" id="GO:0016020">
    <property type="term" value="C:membrane"/>
    <property type="evidence" value="ECO:0007669"/>
    <property type="project" value="InterPro"/>
</dbReference>
<reference evidence="6" key="3">
    <citation type="journal article" date="2017" name="Plant Physiol. Biochem.">
        <title>Differential oxidative and antioxidative response of duckweed Lemna minor toward plant growth promoting/inhibiting bacteria.</title>
        <authorList>
            <person name="Ishizawa H."/>
            <person name="Kuroda M."/>
            <person name="Morikawa M."/>
            <person name="Ike M."/>
        </authorList>
    </citation>
    <scope>NUCLEOTIDE SEQUENCE [LARGE SCALE GENOMIC DNA]</scope>
    <source>
        <strain evidence="6">H3</strain>
    </source>
</reference>
<dbReference type="SUPFAM" id="SSF58104">
    <property type="entry name" value="Methyl-accepting chemotaxis protein (MCP) signaling domain"/>
    <property type="match status" value="1"/>
</dbReference>
<dbReference type="PANTHER" id="PTHR32089">
    <property type="entry name" value="METHYL-ACCEPTING CHEMOTAXIS PROTEIN MCPB"/>
    <property type="match status" value="1"/>
</dbReference>
<keyword evidence="1 3" id="KW-0807">Transducer</keyword>
<feature type="domain" description="Methyl-accepting transducer" evidence="4">
    <location>
        <begin position="165"/>
        <end position="373"/>
    </location>
</feature>
<dbReference type="RefSeq" id="WP_089084478.1">
    <property type="nucleotide sequence ID" value="NZ_AP018823.1"/>
</dbReference>
<organism evidence="5 6">
    <name type="scientific">Aquitalea magnusonii</name>
    <dbReference type="NCBI Taxonomy" id="332411"/>
    <lineage>
        <taxon>Bacteria</taxon>
        <taxon>Pseudomonadati</taxon>
        <taxon>Pseudomonadota</taxon>
        <taxon>Betaproteobacteria</taxon>
        <taxon>Neisseriales</taxon>
        <taxon>Chromobacteriaceae</taxon>
        <taxon>Aquitalea</taxon>
    </lineage>
</organism>
<dbReference type="Pfam" id="PF00015">
    <property type="entry name" value="MCPsignal"/>
    <property type="match status" value="1"/>
</dbReference>
<dbReference type="GO" id="GO:0007165">
    <property type="term" value="P:signal transduction"/>
    <property type="evidence" value="ECO:0007669"/>
    <property type="project" value="UniProtKB-KW"/>
</dbReference>
<dbReference type="CDD" id="cd11386">
    <property type="entry name" value="MCP_signal"/>
    <property type="match status" value="1"/>
</dbReference>
<dbReference type="PRINTS" id="PR00260">
    <property type="entry name" value="CHEMTRNSDUCR"/>
</dbReference>
<dbReference type="GO" id="GO:0004888">
    <property type="term" value="F:transmembrane signaling receptor activity"/>
    <property type="evidence" value="ECO:0007669"/>
    <property type="project" value="InterPro"/>
</dbReference>
<reference evidence="5 6" key="2">
    <citation type="journal article" date="2017" name="Genome Announc.">
        <title>Draft genome sequence of Aquitalea magnusonii strain H3, a plant growth-promoting bacterium of duckweed Lemna minor.</title>
        <authorList>
            <person name="Ishizawa H."/>
            <person name="Kuroda M."/>
            <person name="Ike M."/>
        </authorList>
    </citation>
    <scope>NUCLEOTIDE SEQUENCE [LARGE SCALE GENOMIC DNA]</scope>
    <source>
        <strain evidence="5 6">H3</strain>
    </source>
</reference>
<dbReference type="EMBL" id="AP018823">
    <property type="protein sequence ID" value="BBF86254.1"/>
    <property type="molecule type" value="Genomic_DNA"/>
</dbReference>
<dbReference type="Proteomes" id="UP000198290">
    <property type="component" value="Chromosome"/>
</dbReference>
<dbReference type="AlphaFoldDB" id="A0A3G9GFW2"/>
<dbReference type="OrthoDB" id="9816383at2"/>
<reference evidence="6" key="1">
    <citation type="journal article" date="2017" name="Biotechnol. Biofuels">
        <title>Evaluation of environmental bacterial communities as a factor affecting the growth of duckweed Lemna minor.</title>
        <authorList>
            <person name="Ishizawa H."/>
            <person name="Kuroda M."/>
            <person name="Morikawa M."/>
            <person name="Ike M."/>
        </authorList>
    </citation>
    <scope>NUCLEOTIDE SEQUENCE [LARGE SCALE GENOMIC DNA]</scope>
    <source>
        <strain evidence="6">H3</strain>
    </source>
</reference>
<keyword evidence="6" id="KW-1185">Reference proteome</keyword>
<accession>A0A3G9GFW2</accession>
<dbReference type="SMART" id="SM00283">
    <property type="entry name" value="MA"/>
    <property type="match status" value="1"/>
</dbReference>
<evidence type="ECO:0000259" key="4">
    <source>
        <dbReference type="PROSITE" id="PS50111"/>
    </source>
</evidence>
<sequence length="375" mass="41726">MLGFFKGKPSEQSAKDKQLHQFSAMLDYVDNLIMLADTTPDNTIFYMNHTARDVLAQHRNMMNQKFRSGVDVSNAFQHSIHQFHRDPERIRQILRDIAARRINHHEALIPVGSVTFKTKVFPIWDEQDSNKLLCFMASFQDISSELEAQRLRDANDQRRLFLEDRIDELSSNIQAMTTTIEMVAQRTSSASNSSEEMLKRARDGKGMIENNATAMRAVSKLVSSTADNLGSLGQQSETIGQIVSVIKDIADQTNLLALNAAIEAARAGEMGRGFAVVADEVRKLAERTTKATQEIGTMICDIQQEVSSNISAMDKGREQVKTTERDFAAAEAAIAAIVEEINRVRDVVIEIANAAEEQAATAQDISDKLGEIARH</sequence>
<dbReference type="InterPro" id="IPR004089">
    <property type="entry name" value="MCPsignal_dom"/>
</dbReference>
<dbReference type="KEGG" id="amah:DLM_2653"/>
<dbReference type="PANTHER" id="PTHR32089:SF112">
    <property type="entry name" value="LYSOZYME-LIKE PROTEIN-RELATED"/>
    <property type="match status" value="1"/>
</dbReference>
<dbReference type="Gene3D" id="3.30.450.20">
    <property type="entry name" value="PAS domain"/>
    <property type="match status" value="1"/>
</dbReference>
<dbReference type="STRING" id="332411.VI06_07265"/>
<comment type="similarity">
    <text evidence="2">Belongs to the methyl-accepting chemotaxis (MCP) protein family.</text>
</comment>
<evidence type="ECO:0000313" key="6">
    <source>
        <dbReference type="Proteomes" id="UP000198290"/>
    </source>
</evidence>
<evidence type="ECO:0000313" key="5">
    <source>
        <dbReference type="EMBL" id="BBF86254.1"/>
    </source>
</evidence>
<proteinExistence type="inferred from homology"/>
<gene>
    <name evidence="5" type="ORF">DLM_2653</name>
</gene>
<dbReference type="Gene3D" id="1.10.287.950">
    <property type="entry name" value="Methyl-accepting chemotaxis protein"/>
    <property type="match status" value="1"/>
</dbReference>
<protein>
    <submittedName>
        <fullName evidence="5">Methyl-accepting chemotaxis protein</fullName>
    </submittedName>
</protein>
<dbReference type="GO" id="GO:0006935">
    <property type="term" value="P:chemotaxis"/>
    <property type="evidence" value="ECO:0007669"/>
    <property type="project" value="InterPro"/>
</dbReference>